<dbReference type="EMBL" id="LR899012">
    <property type="protein sequence ID" value="CAD7087830.1"/>
    <property type="molecule type" value="Genomic_DNA"/>
</dbReference>
<evidence type="ECO:0000256" key="2">
    <source>
        <dbReference type="SAM" id="SignalP"/>
    </source>
</evidence>
<dbReference type="Pfam" id="PF06211">
    <property type="entry name" value="BAMBI"/>
    <property type="match status" value="1"/>
</dbReference>
<dbReference type="AlphaFoldDB" id="A0A7R8YWX7"/>
<keyword evidence="1" id="KW-0472">Membrane</keyword>
<name>A0A7R8YWX7_HERIL</name>
<dbReference type="InterPro" id="IPR045807">
    <property type="entry name" value="BAMBI_N"/>
</dbReference>
<dbReference type="CDD" id="cd23576">
    <property type="entry name" value="TFP_LU_ECD_BAMBI"/>
    <property type="match status" value="1"/>
</dbReference>
<keyword evidence="1" id="KW-0812">Transmembrane</keyword>
<evidence type="ECO:0000313" key="5">
    <source>
        <dbReference type="Proteomes" id="UP000594454"/>
    </source>
</evidence>
<reference evidence="4 5" key="1">
    <citation type="submission" date="2020-11" db="EMBL/GenBank/DDBJ databases">
        <authorList>
            <person name="Wallbank WR R."/>
            <person name="Pardo Diaz C."/>
            <person name="Kozak K."/>
            <person name="Martin S."/>
            <person name="Jiggins C."/>
            <person name="Moest M."/>
            <person name="Warren A I."/>
            <person name="Generalovic N T."/>
            <person name="Byers J.R.P. K."/>
            <person name="Montejo-Kovacevich G."/>
            <person name="Yen C E."/>
        </authorList>
    </citation>
    <scope>NUCLEOTIDE SEQUENCE [LARGE SCALE GENOMIC DNA]</scope>
</reference>
<organism evidence="4 5">
    <name type="scientific">Hermetia illucens</name>
    <name type="common">Black soldier fly</name>
    <dbReference type="NCBI Taxonomy" id="343691"/>
    <lineage>
        <taxon>Eukaryota</taxon>
        <taxon>Metazoa</taxon>
        <taxon>Ecdysozoa</taxon>
        <taxon>Arthropoda</taxon>
        <taxon>Hexapoda</taxon>
        <taxon>Insecta</taxon>
        <taxon>Pterygota</taxon>
        <taxon>Neoptera</taxon>
        <taxon>Endopterygota</taxon>
        <taxon>Diptera</taxon>
        <taxon>Brachycera</taxon>
        <taxon>Stratiomyomorpha</taxon>
        <taxon>Stratiomyidae</taxon>
        <taxon>Hermetiinae</taxon>
        <taxon>Hermetia</taxon>
    </lineage>
</organism>
<dbReference type="Proteomes" id="UP000594454">
    <property type="component" value="Chromosome 4"/>
</dbReference>
<evidence type="ECO:0000259" key="3">
    <source>
        <dbReference type="Pfam" id="PF06211"/>
    </source>
</evidence>
<gene>
    <name evidence="4" type="ORF">HERILL_LOCUS10509</name>
</gene>
<evidence type="ECO:0000313" key="4">
    <source>
        <dbReference type="EMBL" id="CAD7087830.1"/>
    </source>
</evidence>
<dbReference type="InParanoid" id="A0A7R8YWX7"/>
<evidence type="ECO:0000256" key="1">
    <source>
        <dbReference type="SAM" id="Phobius"/>
    </source>
</evidence>
<accession>A0A7R8YWX7</accession>
<keyword evidence="5" id="KW-1185">Reference proteome</keyword>
<protein>
    <recommendedName>
        <fullName evidence="3">BMP and activin membrane-bound inhibitor N-terminal domain-containing protein</fullName>
    </recommendedName>
</protein>
<feature type="chain" id="PRO_5031376175" description="BMP and activin membrane-bound inhibitor N-terminal domain-containing protein" evidence="2">
    <location>
        <begin position="19"/>
        <end position="334"/>
    </location>
</feature>
<feature type="signal peptide" evidence="2">
    <location>
        <begin position="1"/>
        <end position="18"/>
    </location>
</feature>
<feature type="domain" description="BMP and activin membrane-bound inhibitor N-terminal" evidence="3">
    <location>
        <begin position="32"/>
        <end position="122"/>
    </location>
</feature>
<proteinExistence type="predicted"/>
<keyword evidence="1" id="KW-1133">Transmembrane helix</keyword>
<feature type="transmembrane region" description="Helical" evidence="1">
    <location>
        <begin position="173"/>
        <end position="198"/>
    </location>
</feature>
<sequence length="334" mass="37281">MKALIMALCWMLSSQAMSSVVGTKRDDGSRPHGDIRCFCNLPQCITTSYVCRTERSGSNSGCFSEINNPINKAATRHGCVELLKKENRTLCDNVPQKETFRRNRDKDFEVLFLCCQDDMCNHVDSPANQKLTMELSDQKKGEETQHTGGETPENINLQNIPLLSSHGVTQNDAMFRVATIAVPIFGAVIFFVLIAVAIKILRGDRTSYVSSKLDTIGEVAGKLPLDQEAQGPKQYIHSNKINYNFSSDHCDKKNETRAKINMMNLEYSLLPQNCGSPNVNLDNTSLSNSNACYNINISLDTSNRNNLHKIYEKEVLSPLTSNININHKLKSNNV</sequence>
<dbReference type="OrthoDB" id="5914644at2759"/>
<dbReference type="OMA" id="NDAMFRV"/>
<keyword evidence="2" id="KW-0732">Signal</keyword>